<comment type="caution">
    <text evidence="1">The sequence shown here is derived from an EMBL/GenBank/DDBJ whole genome shotgun (WGS) entry which is preliminary data.</text>
</comment>
<name>A0ACB5T3V4_AMBMO</name>
<protein>
    <submittedName>
        <fullName evidence="1">Unnamed protein product</fullName>
    </submittedName>
</protein>
<sequence length="86" mass="9699">MNFDFLKSIPDTLEQLSFIGVLLMQSTSHVVLLIHLKTLVIQGQSDSLTDFEISNFGQLLDLSAVYIDFRKSLCSDAQLKPFVHQV</sequence>
<organism evidence="1 2">
    <name type="scientific">Ambrosiozyma monospora</name>
    <name type="common">Yeast</name>
    <name type="synonym">Endomycopsis monosporus</name>
    <dbReference type="NCBI Taxonomy" id="43982"/>
    <lineage>
        <taxon>Eukaryota</taxon>
        <taxon>Fungi</taxon>
        <taxon>Dikarya</taxon>
        <taxon>Ascomycota</taxon>
        <taxon>Saccharomycotina</taxon>
        <taxon>Pichiomycetes</taxon>
        <taxon>Pichiales</taxon>
        <taxon>Pichiaceae</taxon>
        <taxon>Ambrosiozyma</taxon>
    </lineage>
</organism>
<evidence type="ECO:0000313" key="1">
    <source>
        <dbReference type="EMBL" id="GME80444.1"/>
    </source>
</evidence>
<proteinExistence type="predicted"/>
<gene>
    <name evidence="1" type="ORF">Amon02_000446200</name>
</gene>
<evidence type="ECO:0000313" key="2">
    <source>
        <dbReference type="Proteomes" id="UP001165064"/>
    </source>
</evidence>
<keyword evidence="2" id="KW-1185">Reference proteome</keyword>
<reference evidence="1" key="1">
    <citation type="submission" date="2023-04" db="EMBL/GenBank/DDBJ databases">
        <title>Ambrosiozyma monospora NBRC 10751.</title>
        <authorList>
            <person name="Ichikawa N."/>
            <person name="Sato H."/>
            <person name="Tonouchi N."/>
        </authorList>
    </citation>
    <scope>NUCLEOTIDE SEQUENCE</scope>
    <source>
        <strain evidence="1">NBRC 10751</strain>
    </source>
</reference>
<dbReference type="EMBL" id="BSXS01003069">
    <property type="protein sequence ID" value="GME80444.1"/>
    <property type="molecule type" value="Genomic_DNA"/>
</dbReference>
<accession>A0ACB5T3V4</accession>
<dbReference type="Proteomes" id="UP001165064">
    <property type="component" value="Unassembled WGS sequence"/>
</dbReference>